<evidence type="ECO:0000256" key="4">
    <source>
        <dbReference type="ARBA" id="ARBA00022692"/>
    </source>
</evidence>
<proteinExistence type="predicted"/>
<gene>
    <name evidence="8" type="ORF">GT348_08305</name>
</gene>
<reference evidence="8 9" key="1">
    <citation type="submission" date="2020-01" db="EMBL/GenBank/DDBJ databases">
        <title>Genome sequencing of strain KACC 21507.</title>
        <authorList>
            <person name="Heo J."/>
            <person name="Kim S.-J."/>
            <person name="Kim J.-S."/>
            <person name="Hong S.-B."/>
            <person name="Kwon S.-W."/>
        </authorList>
    </citation>
    <scope>NUCLEOTIDE SEQUENCE [LARGE SCALE GENOMIC DNA]</scope>
    <source>
        <strain evidence="8 9">KACC 21507</strain>
    </source>
</reference>
<keyword evidence="5 7" id="KW-1133">Transmembrane helix</keyword>
<dbReference type="KEGG" id="bomb:GT348_08305"/>
<protein>
    <submittedName>
        <fullName evidence="8">Multidrug transporter</fullName>
    </submittedName>
</protein>
<evidence type="ECO:0000256" key="7">
    <source>
        <dbReference type="SAM" id="Phobius"/>
    </source>
</evidence>
<dbReference type="AlphaFoldDB" id="A0A6P1NG98"/>
<dbReference type="InterPro" id="IPR002528">
    <property type="entry name" value="MATE_fam"/>
</dbReference>
<keyword evidence="3" id="KW-1003">Cell membrane</keyword>
<evidence type="ECO:0000256" key="6">
    <source>
        <dbReference type="ARBA" id="ARBA00023136"/>
    </source>
</evidence>
<evidence type="ECO:0000313" key="9">
    <source>
        <dbReference type="Proteomes" id="UP000463975"/>
    </source>
</evidence>
<dbReference type="InterPro" id="IPR048279">
    <property type="entry name" value="MdtK-like"/>
</dbReference>
<evidence type="ECO:0000313" key="8">
    <source>
        <dbReference type="EMBL" id="QHI96458.1"/>
    </source>
</evidence>
<keyword evidence="4 7" id="KW-0812">Transmembrane</keyword>
<evidence type="ECO:0000256" key="2">
    <source>
        <dbReference type="ARBA" id="ARBA00022448"/>
    </source>
</evidence>
<dbReference type="PIRSF" id="PIRSF006603">
    <property type="entry name" value="DinF"/>
    <property type="match status" value="1"/>
</dbReference>
<organism evidence="8 9">
    <name type="scientific">Aristophania vespae</name>
    <dbReference type="NCBI Taxonomy" id="2697033"/>
    <lineage>
        <taxon>Bacteria</taxon>
        <taxon>Pseudomonadati</taxon>
        <taxon>Pseudomonadota</taxon>
        <taxon>Alphaproteobacteria</taxon>
        <taxon>Acetobacterales</taxon>
        <taxon>Acetobacteraceae</taxon>
        <taxon>Aristophania</taxon>
    </lineage>
</organism>
<dbReference type="PANTHER" id="PTHR43549:SF3">
    <property type="entry name" value="MULTIDRUG RESISTANCE PROTEIN YPNP-RELATED"/>
    <property type="match status" value="1"/>
</dbReference>
<feature type="transmembrane region" description="Helical" evidence="7">
    <location>
        <begin position="223"/>
        <end position="245"/>
    </location>
</feature>
<evidence type="ECO:0000256" key="1">
    <source>
        <dbReference type="ARBA" id="ARBA00004429"/>
    </source>
</evidence>
<feature type="transmembrane region" description="Helical" evidence="7">
    <location>
        <begin position="81"/>
        <end position="104"/>
    </location>
</feature>
<dbReference type="GO" id="GO:0005886">
    <property type="term" value="C:plasma membrane"/>
    <property type="evidence" value="ECO:0007669"/>
    <property type="project" value="UniProtKB-SubCell"/>
</dbReference>
<evidence type="ECO:0000256" key="3">
    <source>
        <dbReference type="ARBA" id="ARBA00022475"/>
    </source>
</evidence>
<feature type="transmembrane region" description="Helical" evidence="7">
    <location>
        <begin position="182"/>
        <end position="202"/>
    </location>
</feature>
<feature type="transmembrane region" description="Helical" evidence="7">
    <location>
        <begin position="338"/>
        <end position="358"/>
    </location>
</feature>
<feature type="transmembrane region" description="Helical" evidence="7">
    <location>
        <begin position="157"/>
        <end position="176"/>
    </location>
</feature>
<dbReference type="Proteomes" id="UP000463975">
    <property type="component" value="Chromosome"/>
</dbReference>
<feature type="transmembrane region" description="Helical" evidence="7">
    <location>
        <begin position="36"/>
        <end position="69"/>
    </location>
</feature>
<dbReference type="EMBL" id="CP047652">
    <property type="protein sequence ID" value="QHI96458.1"/>
    <property type="molecule type" value="Genomic_DNA"/>
</dbReference>
<dbReference type="InterPro" id="IPR052031">
    <property type="entry name" value="Membrane_Transporter-Flippase"/>
</dbReference>
<feature type="transmembrane region" description="Helical" evidence="7">
    <location>
        <begin position="370"/>
        <end position="394"/>
    </location>
</feature>
<dbReference type="Pfam" id="PF01554">
    <property type="entry name" value="MatE"/>
    <property type="match status" value="2"/>
</dbReference>
<evidence type="ECO:0000256" key="5">
    <source>
        <dbReference type="ARBA" id="ARBA00022989"/>
    </source>
</evidence>
<dbReference type="GO" id="GO:0042910">
    <property type="term" value="F:xenobiotic transmembrane transporter activity"/>
    <property type="evidence" value="ECO:0007669"/>
    <property type="project" value="InterPro"/>
</dbReference>
<keyword evidence="6 7" id="KW-0472">Membrane</keyword>
<feature type="transmembrane region" description="Helical" evidence="7">
    <location>
        <begin position="124"/>
        <end position="145"/>
    </location>
</feature>
<feature type="transmembrane region" description="Helical" evidence="7">
    <location>
        <begin position="306"/>
        <end position="326"/>
    </location>
</feature>
<comment type="subcellular location">
    <subcellularLocation>
        <location evidence="1">Cell inner membrane</location>
        <topology evidence="1">Multi-pass membrane protein</topology>
    </subcellularLocation>
</comment>
<feature type="transmembrane region" description="Helical" evidence="7">
    <location>
        <begin position="265"/>
        <end position="285"/>
    </location>
</feature>
<dbReference type="GO" id="GO:0015297">
    <property type="term" value="F:antiporter activity"/>
    <property type="evidence" value="ECO:0007669"/>
    <property type="project" value="InterPro"/>
</dbReference>
<dbReference type="PANTHER" id="PTHR43549">
    <property type="entry name" value="MULTIDRUG RESISTANCE PROTEIN YPNP-RELATED"/>
    <property type="match status" value="1"/>
</dbReference>
<sequence length="442" mass="46663">MRHVLTMAITGAVGLMAVFAVDLLNFFYISHLHDPTLTAAIAFASSLSFVQTAVGLGMAIGLGACIGRLIGARQHDRARELASSFLVVMIIVTLALGLFTAIFAHYFLTLLGAKGEALIHATRFLHIISPALPLICLGMTLSALLRAVGDAKRSMRVTLIGAVFTAILDPILIFGFNLGLEGAAISTVLSRCAISVSGFLNLRGHAMIERPKLNLIMPATREIGNIALPAIGTNLATPVGALFATHAMSRFGLEAVSGQAVVDRLVPVSFAFVFALTGSVGPIMAQNLGAGQFHRVREAFICSLKLTALCVAIAWAVFASCHTVILKLFHVQGAGIELVNLFCFGVVASYMFVGLLFVSNTAFNNLGHPLYSTAFNWGRATLGTIPFVTIGAYYGPKGVMIGQALGVVIFGSLAMMAALSVIHNLEKTASHKIPTPSAKNQL</sequence>
<keyword evidence="2" id="KW-0813">Transport</keyword>
<accession>A0A6P1NG98</accession>
<keyword evidence="9" id="KW-1185">Reference proteome</keyword>
<feature type="transmembrane region" description="Helical" evidence="7">
    <location>
        <begin position="400"/>
        <end position="422"/>
    </location>
</feature>
<name>A0A6P1NG98_9PROT</name>